<keyword evidence="3" id="KW-0804">Transcription</keyword>
<dbReference type="RefSeq" id="WP_070176906.1">
    <property type="nucleotide sequence ID" value="NZ_BMJR01000003.1"/>
</dbReference>
<dbReference type="SUPFAM" id="SSF53822">
    <property type="entry name" value="Periplasmic binding protein-like I"/>
    <property type="match status" value="1"/>
</dbReference>
<accession>A0A1E8FDI9</accession>
<dbReference type="PANTHER" id="PTHR30146:SF107">
    <property type="entry name" value="TRANSCRIPTIONAL REGULATOR"/>
    <property type="match status" value="1"/>
</dbReference>
<evidence type="ECO:0000256" key="3">
    <source>
        <dbReference type="ARBA" id="ARBA00023163"/>
    </source>
</evidence>
<organism evidence="5 6">
    <name type="scientific">Alteromonas lipolytica</name>
    <dbReference type="NCBI Taxonomy" id="1856405"/>
    <lineage>
        <taxon>Bacteria</taxon>
        <taxon>Pseudomonadati</taxon>
        <taxon>Pseudomonadota</taxon>
        <taxon>Gammaproteobacteria</taxon>
        <taxon>Alteromonadales</taxon>
        <taxon>Alteromonadaceae</taxon>
        <taxon>Alteromonas/Salinimonas group</taxon>
        <taxon>Alteromonas</taxon>
    </lineage>
</organism>
<sequence length="333" mass="36786">MTTIKDIAKAANVSPATVSRVINDGPKVGLKTREHVKQVMKTMGYRPNINARALVNKKSTSLGLVLAELMDPFFATYANAIETVARESNSQLLMSSGSSSASSELDAIETLLDHRVKAMIVHSKFLDDKTLVDIARTVPGFVLINRYIEAISERCVWLDNVLGGYKMAEHVVNLGHRKIAVVSSDFDIEDPRDRLQGIRNFLAEHHIPLPDSHIAISSPNQQGGEIAMRELLASQTEFTAVLAYNDAMASGVMNTLYDHNMDVPNDVSVMGFDDVILAQYCRPKLTTMHYPIRLMAATAATIAMDLAQEKAPSEERSYKFIPTIMARHSTKKI</sequence>
<dbReference type="GO" id="GO:0000976">
    <property type="term" value="F:transcription cis-regulatory region binding"/>
    <property type="evidence" value="ECO:0007669"/>
    <property type="project" value="TreeGrafter"/>
</dbReference>
<evidence type="ECO:0000259" key="4">
    <source>
        <dbReference type="PROSITE" id="PS50932"/>
    </source>
</evidence>
<dbReference type="PANTHER" id="PTHR30146">
    <property type="entry name" value="LACI-RELATED TRANSCRIPTIONAL REPRESSOR"/>
    <property type="match status" value="1"/>
</dbReference>
<dbReference type="InterPro" id="IPR000843">
    <property type="entry name" value="HTH_LacI"/>
</dbReference>
<dbReference type="AlphaFoldDB" id="A0A1E8FDI9"/>
<feature type="domain" description="HTH lacI-type" evidence="4">
    <location>
        <begin position="2"/>
        <end position="56"/>
    </location>
</feature>
<evidence type="ECO:0000256" key="2">
    <source>
        <dbReference type="ARBA" id="ARBA00023125"/>
    </source>
</evidence>
<dbReference type="Gene3D" id="3.40.50.2300">
    <property type="match status" value="2"/>
</dbReference>
<protein>
    <submittedName>
        <fullName evidence="5">DNA-binding transcriptional regulator GalS</fullName>
    </submittedName>
</protein>
<proteinExistence type="predicted"/>
<dbReference type="PROSITE" id="PS50932">
    <property type="entry name" value="HTH_LACI_2"/>
    <property type="match status" value="1"/>
</dbReference>
<dbReference type="CDD" id="cd01392">
    <property type="entry name" value="HTH_LacI"/>
    <property type="match status" value="1"/>
</dbReference>
<dbReference type="InterPro" id="IPR046335">
    <property type="entry name" value="LacI/GalR-like_sensor"/>
</dbReference>
<name>A0A1E8FDI9_9ALTE</name>
<dbReference type="SMART" id="SM00354">
    <property type="entry name" value="HTH_LACI"/>
    <property type="match status" value="1"/>
</dbReference>
<evidence type="ECO:0000256" key="1">
    <source>
        <dbReference type="ARBA" id="ARBA00023015"/>
    </source>
</evidence>
<dbReference type="PROSITE" id="PS00356">
    <property type="entry name" value="HTH_LACI_1"/>
    <property type="match status" value="1"/>
</dbReference>
<dbReference type="InterPro" id="IPR010982">
    <property type="entry name" value="Lambda_DNA-bd_dom_sf"/>
</dbReference>
<dbReference type="Pfam" id="PF00356">
    <property type="entry name" value="LacI"/>
    <property type="match status" value="1"/>
</dbReference>
<reference evidence="5 6" key="1">
    <citation type="submission" date="2016-09" db="EMBL/GenBank/DDBJ databases">
        <title>Alteromonas lipolytica, a new species isolated from sea water.</title>
        <authorList>
            <person name="Wu Y.-H."/>
            <person name="Cheng H."/>
            <person name="Xu X.-W."/>
        </authorList>
    </citation>
    <scope>NUCLEOTIDE SEQUENCE [LARGE SCALE GENOMIC DNA]</scope>
    <source>
        <strain evidence="5 6">JW12</strain>
    </source>
</reference>
<dbReference type="Pfam" id="PF13377">
    <property type="entry name" value="Peripla_BP_3"/>
    <property type="match status" value="1"/>
</dbReference>
<dbReference type="Gene3D" id="1.10.260.40">
    <property type="entry name" value="lambda repressor-like DNA-binding domains"/>
    <property type="match status" value="1"/>
</dbReference>
<dbReference type="OrthoDB" id="9798934at2"/>
<dbReference type="PRINTS" id="PR00036">
    <property type="entry name" value="HTHLACI"/>
</dbReference>
<dbReference type="GO" id="GO:0003700">
    <property type="term" value="F:DNA-binding transcription factor activity"/>
    <property type="evidence" value="ECO:0007669"/>
    <property type="project" value="TreeGrafter"/>
</dbReference>
<keyword evidence="2 5" id="KW-0238">DNA-binding</keyword>
<dbReference type="Proteomes" id="UP000176037">
    <property type="component" value="Unassembled WGS sequence"/>
</dbReference>
<comment type="caution">
    <text evidence="5">The sequence shown here is derived from an EMBL/GenBank/DDBJ whole genome shotgun (WGS) entry which is preliminary data.</text>
</comment>
<keyword evidence="1" id="KW-0805">Transcription regulation</keyword>
<gene>
    <name evidence="5" type="ORF">BFC17_20710</name>
</gene>
<dbReference type="InterPro" id="IPR028082">
    <property type="entry name" value="Peripla_BP_I"/>
</dbReference>
<evidence type="ECO:0000313" key="6">
    <source>
        <dbReference type="Proteomes" id="UP000176037"/>
    </source>
</evidence>
<evidence type="ECO:0000313" key="5">
    <source>
        <dbReference type="EMBL" id="OFI33979.1"/>
    </source>
</evidence>
<dbReference type="EMBL" id="MJIC01000014">
    <property type="protein sequence ID" value="OFI33979.1"/>
    <property type="molecule type" value="Genomic_DNA"/>
</dbReference>
<keyword evidence="6" id="KW-1185">Reference proteome</keyword>
<dbReference type="STRING" id="1856405.BFC17_20710"/>
<dbReference type="SUPFAM" id="SSF47413">
    <property type="entry name" value="lambda repressor-like DNA-binding domains"/>
    <property type="match status" value="1"/>
</dbReference>